<dbReference type="Pfam" id="PF06585">
    <property type="entry name" value="JHBP"/>
    <property type="match status" value="2"/>
</dbReference>
<dbReference type="AlphaFoldDB" id="A0A8J6HNN5"/>
<dbReference type="PANTHER" id="PTHR11008">
    <property type="entry name" value="PROTEIN TAKEOUT-LIKE PROTEIN"/>
    <property type="match status" value="1"/>
</dbReference>
<keyword evidence="2" id="KW-1185">Reference proteome</keyword>
<reference evidence="1" key="2">
    <citation type="submission" date="2021-08" db="EMBL/GenBank/DDBJ databases">
        <authorList>
            <person name="Eriksson T."/>
        </authorList>
    </citation>
    <scope>NUCLEOTIDE SEQUENCE</scope>
    <source>
        <strain evidence="1">Stoneville</strain>
        <tissue evidence="1">Whole head</tissue>
    </source>
</reference>
<dbReference type="Gene3D" id="3.15.10.30">
    <property type="entry name" value="Haemolymph juvenile hormone binding protein"/>
    <property type="match status" value="2"/>
</dbReference>
<dbReference type="Proteomes" id="UP000719412">
    <property type="component" value="Unassembled WGS sequence"/>
</dbReference>
<organism evidence="1 2">
    <name type="scientific">Tenebrio molitor</name>
    <name type="common">Yellow mealworm beetle</name>
    <dbReference type="NCBI Taxonomy" id="7067"/>
    <lineage>
        <taxon>Eukaryota</taxon>
        <taxon>Metazoa</taxon>
        <taxon>Ecdysozoa</taxon>
        <taxon>Arthropoda</taxon>
        <taxon>Hexapoda</taxon>
        <taxon>Insecta</taxon>
        <taxon>Pterygota</taxon>
        <taxon>Neoptera</taxon>
        <taxon>Endopterygota</taxon>
        <taxon>Coleoptera</taxon>
        <taxon>Polyphaga</taxon>
        <taxon>Cucujiformia</taxon>
        <taxon>Tenebrionidae</taxon>
        <taxon>Tenebrio</taxon>
    </lineage>
</organism>
<accession>A0A8J6HNN5</accession>
<sequence>MQSLWGCAYEMRNLGDVNYKITLYVLIKTTISPNRMNFEDKTLTITITNPEIRYELDYETKGVMFLMPIDTSGSALVKARNVTFTFTFTFEEYTKDGKNHLLVVDTKLEMAPQSMSAHFENLLRDKDLNDAFSREMSLNWKISFGYFAPIYLDSYGQRCGNIFNTFLEKANGRVQLAKFGTILRAFPLRQSWRESGKFKNYRIFGHTKITDLKATMNFEDKTLTVAITNPEIRYELDYEAKGVMFLMPVDTSGPALVNARLVYKSMRGMVTNSIDRDQWLNVTSESRDRI</sequence>
<evidence type="ECO:0000313" key="2">
    <source>
        <dbReference type="Proteomes" id="UP000719412"/>
    </source>
</evidence>
<comment type="caution">
    <text evidence="1">The sequence shown here is derived from an EMBL/GenBank/DDBJ whole genome shotgun (WGS) entry which is preliminary data.</text>
</comment>
<evidence type="ECO:0000313" key="1">
    <source>
        <dbReference type="EMBL" id="KAH0817528.1"/>
    </source>
</evidence>
<gene>
    <name evidence="1" type="ORF">GEV33_005263</name>
</gene>
<dbReference type="GO" id="GO:0005615">
    <property type="term" value="C:extracellular space"/>
    <property type="evidence" value="ECO:0007669"/>
    <property type="project" value="TreeGrafter"/>
</dbReference>
<dbReference type="InterPro" id="IPR010562">
    <property type="entry name" value="Haemolymph_juvenile_hormone-bd"/>
</dbReference>
<dbReference type="PANTHER" id="PTHR11008:SF32">
    <property type="entry name" value="CIRCADIAN CLOCK-CONTROLLED PROTEIN DAYWAKE-RELATED"/>
    <property type="match status" value="1"/>
</dbReference>
<dbReference type="EMBL" id="JABDTM020019312">
    <property type="protein sequence ID" value="KAH0817528.1"/>
    <property type="molecule type" value="Genomic_DNA"/>
</dbReference>
<reference evidence="1" key="1">
    <citation type="journal article" date="2020" name="J Insects Food Feed">
        <title>The yellow mealworm (Tenebrio molitor) genome: a resource for the emerging insects as food and feed industry.</title>
        <authorList>
            <person name="Eriksson T."/>
            <person name="Andere A."/>
            <person name="Kelstrup H."/>
            <person name="Emery V."/>
            <person name="Picard C."/>
        </authorList>
    </citation>
    <scope>NUCLEOTIDE SEQUENCE</scope>
    <source>
        <strain evidence="1">Stoneville</strain>
        <tissue evidence="1">Whole head</tissue>
    </source>
</reference>
<protein>
    <submittedName>
        <fullName evidence="1">Uncharacterized protein</fullName>
    </submittedName>
</protein>
<name>A0A8J6HNN5_TENMO</name>
<proteinExistence type="predicted"/>
<dbReference type="InterPro" id="IPR038606">
    <property type="entry name" value="To_sf"/>
</dbReference>